<evidence type="ECO:0000256" key="1">
    <source>
        <dbReference type="ARBA" id="ARBA00022592"/>
    </source>
</evidence>
<dbReference type="GO" id="GO:0016887">
    <property type="term" value="F:ATP hydrolysis activity"/>
    <property type="evidence" value="ECO:0007669"/>
    <property type="project" value="InterPro"/>
</dbReference>
<keyword evidence="1" id="KW-0813">Transport</keyword>
<dbReference type="InterPro" id="IPR027417">
    <property type="entry name" value="P-loop_NTPase"/>
</dbReference>
<proteinExistence type="predicted"/>
<feature type="domain" description="ABC transporter" evidence="4">
    <location>
        <begin position="18"/>
        <end position="257"/>
    </location>
</feature>
<organism evidence="5 6">
    <name type="scientific">Liquorilactobacillus sucicola DSM 21376 = JCM 15457</name>
    <dbReference type="NCBI Taxonomy" id="1423806"/>
    <lineage>
        <taxon>Bacteria</taxon>
        <taxon>Bacillati</taxon>
        <taxon>Bacillota</taxon>
        <taxon>Bacilli</taxon>
        <taxon>Lactobacillales</taxon>
        <taxon>Lactobacillaceae</taxon>
        <taxon>Liquorilactobacillus</taxon>
    </lineage>
</organism>
<dbReference type="PROSITE" id="PS50893">
    <property type="entry name" value="ABC_TRANSPORTER_2"/>
    <property type="match status" value="1"/>
</dbReference>
<evidence type="ECO:0000259" key="4">
    <source>
        <dbReference type="PROSITE" id="PS50893"/>
    </source>
</evidence>
<evidence type="ECO:0000256" key="3">
    <source>
        <dbReference type="ARBA" id="ARBA00022840"/>
    </source>
</evidence>
<evidence type="ECO:0000313" key="5">
    <source>
        <dbReference type="EMBL" id="KRN05972.1"/>
    </source>
</evidence>
<evidence type="ECO:0000256" key="2">
    <source>
        <dbReference type="ARBA" id="ARBA00022741"/>
    </source>
</evidence>
<dbReference type="Gene3D" id="3.40.50.300">
    <property type="entry name" value="P-loop containing nucleotide triphosphate hydrolases"/>
    <property type="match status" value="1"/>
</dbReference>
<keyword evidence="3" id="KW-0067">ATP-binding</keyword>
<reference evidence="5 6" key="1">
    <citation type="journal article" date="2015" name="Genome Announc.">
        <title>Expanding the biotechnology potential of lactobacilli through comparative genomics of 213 strains and associated genera.</title>
        <authorList>
            <person name="Sun Z."/>
            <person name="Harris H.M."/>
            <person name="McCann A."/>
            <person name="Guo C."/>
            <person name="Argimon S."/>
            <person name="Zhang W."/>
            <person name="Yang X."/>
            <person name="Jeffery I.B."/>
            <person name="Cooney J.C."/>
            <person name="Kagawa T.F."/>
            <person name="Liu W."/>
            <person name="Song Y."/>
            <person name="Salvetti E."/>
            <person name="Wrobel A."/>
            <person name="Rasinkangas P."/>
            <person name="Parkhill J."/>
            <person name="Rea M.C."/>
            <person name="O'Sullivan O."/>
            <person name="Ritari J."/>
            <person name="Douillard F.P."/>
            <person name="Paul Ross R."/>
            <person name="Yang R."/>
            <person name="Briner A.E."/>
            <person name="Felis G.E."/>
            <person name="de Vos W.M."/>
            <person name="Barrangou R."/>
            <person name="Klaenhammer T.R."/>
            <person name="Caufield P.W."/>
            <person name="Cui Y."/>
            <person name="Zhang H."/>
            <person name="O'Toole P.W."/>
        </authorList>
    </citation>
    <scope>NUCLEOTIDE SEQUENCE [LARGE SCALE GENOMIC DNA]</scope>
    <source>
        <strain evidence="5 6">DSM 21376</strain>
    </source>
</reference>
<dbReference type="Pfam" id="PF00005">
    <property type="entry name" value="ABC_tran"/>
    <property type="match status" value="1"/>
</dbReference>
<dbReference type="GO" id="GO:0016020">
    <property type="term" value="C:membrane"/>
    <property type="evidence" value="ECO:0007669"/>
    <property type="project" value="InterPro"/>
</dbReference>
<dbReference type="Proteomes" id="UP000050961">
    <property type="component" value="Unassembled WGS sequence"/>
</dbReference>
<dbReference type="SMART" id="SM00382">
    <property type="entry name" value="AAA"/>
    <property type="match status" value="1"/>
</dbReference>
<accession>A0A0R2E0M8</accession>
<keyword evidence="1" id="KW-0592">Phosphate transport</keyword>
<dbReference type="GO" id="GO:0005315">
    <property type="term" value="F:phosphate transmembrane transporter activity"/>
    <property type="evidence" value="ECO:0007669"/>
    <property type="project" value="InterPro"/>
</dbReference>
<dbReference type="PANTHER" id="PTHR43423:SF1">
    <property type="entry name" value="ABC TRANSPORTER I FAMILY MEMBER 17"/>
    <property type="match status" value="1"/>
</dbReference>
<dbReference type="CDD" id="cd03260">
    <property type="entry name" value="ABC_PstB_phosphate_transporter"/>
    <property type="match status" value="1"/>
</dbReference>
<sequence length="263" mass="29512">MLMSLAKNEKAGPEEEILVTKNLRVFIEQQEVVRGINVGFKKHTITALIGPSGAGKTTFLHALNRLNERENIVKGEILYHGININDGDVDIYTLRTHIGMLFQKAHIFSMSIYDNITFSLKCHGLKNTAKLDKIVETSLKEAGLWEEVKNKLSQNARLLSKSQAQQLCLARALALRPEVLLLDEATSLLDPVATNAVENSLRQLKNKTTIILVTHNLAQAARISDDTVFFNKGMLIEKGKTEDLFTYPQSSETDNYLSHNLRR</sequence>
<evidence type="ECO:0000313" key="6">
    <source>
        <dbReference type="Proteomes" id="UP000050961"/>
    </source>
</evidence>
<dbReference type="SUPFAM" id="SSF52540">
    <property type="entry name" value="P-loop containing nucleoside triphosphate hydrolases"/>
    <property type="match status" value="1"/>
</dbReference>
<dbReference type="PATRIC" id="fig|1423806.3.peg.1178"/>
<keyword evidence="6" id="KW-1185">Reference proteome</keyword>
<keyword evidence="2" id="KW-0547">Nucleotide-binding</keyword>
<dbReference type="InterPro" id="IPR003439">
    <property type="entry name" value="ABC_transporter-like_ATP-bd"/>
</dbReference>
<dbReference type="AlphaFoldDB" id="A0A0R2E0M8"/>
<comment type="caution">
    <text evidence="5">The sequence shown here is derived from an EMBL/GenBank/DDBJ whole genome shotgun (WGS) entry which is preliminary data.</text>
</comment>
<dbReference type="GO" id="GO:0005524">
    <property type="term" value="F:ATP binding"/>
    <property type="evidence" value="ECO:0007669"/>
    <property type="project" value="UniProtKB-KW"/>
</dbReference>
<dbReference type="InterPro" id="IPR003593">
    <property type="entry name" value="AAA+_ATPase"/>
</dbReference>
<dbReference type="EMBL" id="AYZF01000013">
    <property type="protein sequence ID" value="KRN05972.1"/>
    <property type="molecule type" value="Genomic_DNA"/>
</dbReference>
<gene>
    <name evidence="5" type="ORF">FD15_GL001157</name>
</gene>
<dbReference type="InterPro" id="IPR005670">
    <property type="entry name" value="PstB-like"/>
</dbReference>
<name>A0A0R2E0M8_9LACO</name>
<dbReference type="eggNOG" id="COG1117">
    <property type="taxonomic scope" value="Bacteria"/>
</dbReference>
<dbReference type="GO" id="GO:0035435">
    <property type="term" value="P:phosphate ion transmembrane transport"/>
    <property type="evidence" value="ECO:0007669"/>
    <property type="project" value="InterPro"/>
</dbReference>
<dbReference type="STRING" id="1423806.FD15_GL001157"/>
<dbReference type="PANTHER" id="PTHR43423">
    <property type="entry name" value="ABC TRANSPORTER I FAMILY MEMBER 17"/>
    <property type="match status" value="1"/>
</dbReference>
<protein>
    <submittedName>
        <fullName evidence="5">Phosphate ABC transporter ATPase</fullName>
    </submittedName>
</protein>